<keyword evidence="3" id="KW-1185">Reference proteome</keyword>
<evidence type="ECO:0000313" key="3">
    <source>
        <dbReference type="Proteomes" id="UP000000311"/>
    </source>
</evidence>
<feature type="region of interest" description="Disordered" evidence="1">
    <location>
        <begin position="202"/>
        <end position="292"/>
    </location>
</feature>
<dbReference type="AlphaFoldDB" id="E2ATK2"/>
<evidence type="ECO:0000256" key="1">
    <source>
        <dbReference type="SAM" id="MobiDB-lite"/>
    </source>
</evidence>
<protein>
    <submittedName>
        <fullName evidence="2">Uncharacterized protein</fullName>
    </submittedName>
</protein>
<gene>
    <name evidence="2" type="ORF">EAG_14947</name>
</gene>
<dbReference type="InParanoid" id="E2ATK2"/>
<sequence length="292" mass="32708">MHPCTPAYPQQPIAGGCRPAEHPPGKGRALSAIFFKRSDINDKAVRKVLKRRSAPKTADGARTIGTPKTTKLAVGSTLPHLGIPRVRKSRRILSEYKQKLARSPISPGVPGPRTTPFSATCPTGAYGGPVRQQPIHGSAEPEKRVSSELLPWKLHRIDLEPPRYTRPPRHLLEVWDVRMRRYTSPTGRSQELSRHCRLHHLAGQPELRRRQQRVHRATQASFQPPTTAEQGTQSDSDWESTTQTAATQTEPAAEVDEKNNRPGKKADENINRPRPALRYTKALPSISYRKRL</sequence>
<reference evidence="2 3" key="1">
    <citation type="journal article" date="2010" name="Science">
        <title>Genomic comparison of the ants Camponotus floridanus and Harpegnathos saltator.</title>
        <authorList>
            <person name="Bonasio R."/>
            <person name="Zhang G."/>
            <person name="Ye C."/>
            <person name="Mutti N.S."/>
            <person name="Fang X."/>
            <person name="Qin N."/>
            <person name="Donahue G."/>
            <person name="Yang P."/>
            <person name="Li Q."/>
            <person name="Li C."/>
            <person name="Zhang P."/>
            <person name="Huang Z."/>
            <person name="Berger S.L."/>
            <person name="Reinberg D."/>
            <person name="Wang J."/>
            <person name="Liebig J."/>
        </authorList>
    </citation>
    <scope>NUCLEOTIDE SEQUENCE [LARGE SCALE GENOMIC DNA]</scope>
    <source>
        <strain evidence="3">C129</strain>
    </source>
</reference>
<feature type="compositionally biased region" description="Low complexity" evidence="1">
    <location>
        <begin position="241"/>
        <end position="252"/>
    </location>
</feature>
<dbReference type="Proteomes" id="UP000000311">
    <property type="component" value="Unassembled WGS sequence"/>
</dbReference>
<accession>E2ATK2</accession>
<feature type="compositionally biased region" description="Polar residues" evidence="1">
    <location>
        <begin position="218"/>
        <end position="235"/>
    </location>
</feature>
<evidence type="ECO:0000313" key="2">
    <source>
        <dbReference type="EMBL" id="EFN63244.1"/>
    </source>
</evidence>
<organism evidence="3">
    <name type="scientific">Camponotus floridanus</name>
    <name type="common">Florida carpenter ant</name>
    <dbReference type="NCBI Taxonomy" id="104421"/>
    <lineage>
        <taxon>Eukaryota</taxon>
        <taxon>Metazoa</taxon>
        <taxon>Ecdysozoa</taxon>
        <taxon>Arthropoda</taxon>
        <taxon>Hexapoda</taxon>
        <taxon>Insecta</taxon>
        <taxon>Pterygota</taxon>
        <taxon>Neoptera</taxon>
        <taxon>Endopterygota</taxon>
        <taxon>Hymenoptera</taxon>
        <taxon>Apocrita</taxon>
        <taxon>Aculeata</taxon>
        <taxon>Formicoidea</taxon>
        <taxon>Formicidae</taxon>
        <taxon>Formicinae</taxon>
        <taxon>Camponotus</taxon>
    </lineage>
</organism>
<feature type="compositionally biased region" description="Basic and acidic residues" evidence="1">
    <location>
        <begin position="255"/>
        <end position="271"/>
    </location>
</feature>
<proteinExistence type="predicted"/>
<name>E2ATK2_CAMFO</name>
<feature type="region of interest" description="Disordered" evidence="1">
    <location>
        <begin position="1"/>
        <end position="24"/>
    </location>
</feature>
<dbReference type="EMBL" id="GL442616">
    <property type="protein sequence ID" value="EFN63244.1"/>
    <property type="molecule type" value="Genomic_DNA"/>
</dbReference>